<dbReference type="AlphaFoldDB" id="A0A6G0NZ44"/>
<dbReference type="Proteomes" id="UP000476176">
    <property type="component" value="Unassembled WGS sequence"/>
</dbReference>
<accession>A0A6G0NZ44</accession>
<reference evidence="1 2" key="1">
    <citation type="submission" date="2018-09" db="EMBL/GenBank/DDBJ databases">
        <title>Genomic investigation of the strawberry pathogen Phytophthora fragariae indicates pathogenicity is determined by transcriptional variation in three key races.</title>
        <authorList>
            <person name="Adams T.M."/>
            <person name="Armitage A.D."/>
            <person name="Sobczyk M.K."/>
            <person name="Bates H.J."/>
            <person name="Dunwell J.M."/>
            <person name="Nellist C.F."/>
            <person name="Harrison R.J."/>
        </authorList>
    </citation>
    <scope>NUCLEOTIDE SEQUENCE [LARGE SCALE GENOMIC DNA]</scope>
    <source>
        <strain evidence="1 2">BC-23</strain>
    </source>
</reference>
<gene>
    <name evidence="1" type="ORF">PF004_g11062</name>
</gene>
<organism evidence="1 2">
    <name type="scientific">Phytophthora fragariae</name>
    <dbReference type="NCBI Taxonomy" id="53985"/>
    <lineage>
        <taxon>Eukaryota</taxon>
        <taxon>Sar</taxon>
        <taxon>Stramenopiles</taxon>
        <taxon>Oomycota</taxon>
        <taxon>Peronosporomycetes</taxon>
        <taxon>Peronosporales</taxon>
        <taxon>Peronosporaceae</taxon>
        <taxon>Phytophthora</taxon>
    </lineage>
</organism>
<comment type="caution">
    <text evidence="1">The sequence shown here is derived from an EMBL/GenBank/DDBJ whole genome shotgun (WGS) entry which is preliminary data.</text>
</comment>
<dbReference type="EMBL" id="QXGC01000594">
    <property type="protein sequence ID" value="KAE9228476.1"/>
    <property type="molecule type" value="Genomic_DNA"/>
</dbReference>
<name>A0A6G0NZ44_9STRA</name>
<evidence type="ECO:0000313" key="1">
    <source>
        <dbReference type="EMBL" id="KAE9228476.1"/>
    </source>
</evidence>
<sequence length="54" mass="6333">MKRPDVFSLSFLKLNERASGMRQDALSWTTMYGDEEPVPFLRERCDQLTAAFNY</sequence>
<proteinExistence type="predicted"/>
<protein>
    <submittedName>
        <fullName evidence="1">Uncharacterized protein</fullName>
    </submittedName>
</protein>
<evidence type="ECO:0000313" key="2">
    <source>
        <dbReference type="Proteomes" id="UP000476176"/>
    </source>
</evidence>